<gene>
    <name evidence="2" type="primary">ykvI</name>
    <name evidence="2" type="ORF">skT53_04020</name>
</gene>
<feature type="transmembrane region" description="Helical" evidence="1">
    <location>
        <begin position="84"/>
        <end position="111"/>
    </location>
</feature>
<dbReference type="EMBL" id="AP023366">
    <property type="protein sequence ID" value="BCJ85417.1"/>
    <property type="molecule type" value="Genomic_DNA"/>
</dbReference>
<feature type="transmembrane region" description="Helical" evidence="1">
    <location>
        <begin position="41"/>
        <end position="63"/>
    </location>
</feature>
<keyword evidence="1" id="KW-1133">Transmembrane helix</keyword>
<feature type="transmembrane region" description="Helical" evidence="1">
    <location>
        <begin position="214"/>
        <end position="240"/>
    </location>
</feature>
<keyword evidence="3" id="KW-1185">Reference proteome</keyword>
<sequence>MQKQQIKQSLQIGFTYIGTVVGAGFASGQEILQFFTVYGEWSYLGILISVLLFAWVGGKMLLLGAKLKANSYRELNAYLFGERLALWIDLFMLVMLFGVTVAMLAGVGALFDENFQLPFELGVLVTMAATYFTIMRGMQGILAANTIIVPVMMTLVCFIFLKTAWTTGMRTSTVIPQPSGSWLTSAISYAAFNLGLASSVLVPLGNEIKDRKTLVLGGCVGSVGLGIMLLGANFALTTHFPTVLNYQVPMAFLISTSGALLQTIFVLVLWGEIFSTLIANVYGLGSQLIAPYPAEKGPLLIVLILTSAFFVSQIGFTKIVTYLYPIFGYLSFLLMTLLLWPHNVQKRS</sequence>
<accession>A0A7I8D5Z4</accession>
<proteinExistence type="predicted"/>
<feature type="transmembrane region" description="Helical" evidence="1">
    <location>
        <begin position="260"/>
        <end position="285"/>
    </location>
</feature>
<evidence type="ECO:0000313" key="3">
    <source>
        <dbReference type="Proteomes" id="UP000593802"/>
    </source>
</evidence>
<name>A0A7I8D5Z4_9BACL</name>
<dbReference type="InterPro" id="IPR038728">
    <property type="entry name" value="YkvI-like"/>
</dbReference>
<dbReference type="KEGG" id="eff:skT53_04020"/>
<feature type="transmembrane region" description="Helical" evidence="1">
    <location>
        <begin position="12"/>
        <end position="35"/>
    </location>
</feature>
<protein>
    <submittedName>
        <fullName evidence="2">Membrane protein</fullName>
    </submittedName>
</protein>
<organism evidence="2 3">
    <name type="scientific">Effusibacillus dendaii</name>
    <dbReference type="NCBI Taxonomy" id="2743772"/>
    <lineage>
        <taxon>Bacteria</taxon>
        <taxon>Bacillati</taxon>
        <taxon>Bacillota</taxon>
        <taxon>Bacilli</taxon>
        <taxon>Bacillales</taxon>
        <taxon>Alicyclobacillaceae</taxon>
        <taxon>Effusibacillus</taxon>
    </lineage>
</organism>
<dbReference type="RefSeq" id="WP_200759545.1">
    <property type="nucleotide sequence ID" value="NZ_AP023366.1"/>
</dbReference>
<feature type="transmembrane region" description="Helical" evidence="1">
    <location>
        <begin position="117"/>
        <end position="134"/>
    </location>
</feature>
<feature type="transmembrane region" description="Helical" evidence="1">
    <location>
        <begin position="297"/>
        <end position="316"/>
    </location>
</feature>
<evidence type="ECO:0000256" key="1">
    <source>
        <dbReference type="SAM" id="Phobius"/>
    </source>
</evidence>
<keyword evidence="1" id="KW-0812">Transmembrane</keyword>
<reference evidence="2 3" key="1">
    <citation type="submission" date="2020-08" db="EMBL/GenBank/DDBJ databases">
        <title>Complete Genome Sequence of Effusibacillus dendaii Strain skT53, Isolated from Farmland soil.</title>
        <authorList>
            <person name="Konishi T."/>
            <person name="Kawasaki H."/>
        </authorList>
    </citation>
    <scope>NUCLEOTIDE SEQUENCE [LARGE SCALE GENOMIC DNA]</scope>
    <source>
        <strain evidence="3">skT53</strain>
    </source>
</reference>
<feature type="transmembrane region" description="Helical" evidence="1">
    <location>
        <begin position="181"/>
        <end position="202"/>
    </location>
</feature>
<dbReference type="PANTHER" id="PTHR37814:SF1">
    <property type="entry name" value="MEMBRANE PROTEIN"/>
    <property type="match status" value="1"/>
</dbReference>
<feature type="transmembrane region" description="Helical" evidence="1">
    <location>
        <begin position="141"/>
        <end position="161"/>
    </location>
</feature>
<feature type="transmembrane region" description="Helical" evidence="1">
    <location>
        <begin position="322"/>
        <end position="340"/>
    </location>
</feature>
<dbReference type="PANTHER" id="PTHR37814">
    <property type="entry name" value="CONSERVED MEMBRANE PROTEIN"/>
    <property type="match status" value="1"/>
</dbReference>
<dbReference type="AlphaFoldDB" id="A0A7I8D5Z4"/>
<dbReference type="Proteomes" id="UP000593802">
    <property type="component" value="Chromosome"/>
</dbReference>
<keyword evidence="1" id="KW-0472">Membrane</keyword>
<evidence type="ECO:0000313" key="2">
    <source>
        <dbReference type="EMBL" id="BCJ85417.1"/>
    </source>
</evidence>